<evidence type="ECO:0000256" key="1">
    <source>
        <dbReference type="PROSITE-ProRule" id="PRU00182"/>
    </source>
</evidence>
<dbReference type="PROSITE" id="PS50889">
    <property type="entry name" value="S4"/>
    <property type="match status" value="1"/>
</dbReference>
<evidence type="ECO:0000313" key="10">
    <source>
        <dbReference type="Proteomes" id="UP000516480"/>
    </source>
</evidence>
<reference evidence="3 7" key="1">
    <citation type="submission" date="2016-02" db="EMBL/GenBank/DDBJ databases">
        <authorList>
            <consortium name="Pathogen Informatics"/>
        </authorList>
    </citation>
    <scope>NUCLEOTIDE SEQUENCE [LARGE SCALE GENOMIC DNA]</scope>
    <source>
        <strain evidence="3 7">K173</strain>
        <strain evidence="4 10">NK65 ny</strain>
        <strain evidence="5 9">NK65e</strain>
        <strain evidence="6 8">SP11 Antwerpcl1</strain>
    </source>
</reference>
<feature type="chain" id="PRO_5014242886" evidence="2">
    <location>
        <begin position="19"/>
        <end position="355"/>
    </location>
</feature>
<evidence type="ECO:0000256" key="2">
    <source>
        <dbReference type="SAM" id="SignalP"/>
    </source>
</evidence>
<evidence type="ECO:0000313" key="9">
    <source>
        <dbReference type="Proteomes" id="UP000220214"/>
    </source>
</evidence>
<evidence type="ECO:0000313" key="4">
    <source>
        <dbReference type="EMBL" id="SCM20328.1"/>
    </source>
</evidence>
<proteinExistence type="predicted"/>
<dbReference type="AlphaFoldDB" id="A0A0Y9VMY9"/>
<dbReference type="EMBL" id="LT608143">
    <property type="protein sequence ID" value="SCM20328.1"/>
    <property type="molecule type" value="Genomic_DNA"/>
</dbReference>
<dbReference type="VEuPathDB" id="PlasmoDB:PBANKA_0710700"/>
<dbReference type="Proteomes" id="UP000219860">
    <property type="component" value="Chromosome 7"/>
</dbReference>
<dbReference type="EMBL" id="LT160027">
    <property type="protein sequence ID" value="CXI24812.1"/>
    <property type="molecule type" value="Genomic_DNA"/>
</dbReference>
<protein>
    <submittedName>
        <fullName evidence="3">Uncharacterized protein</fullName>
    </submittedName>
</protein>
<gene>
    <name evidence="3" type="ORF">PBK173_000130100</name>
    <name evidence="5" type="ORF">PBNK65E_000123500</name>
    <name evidence="4" type="ORF">PBNK65NY_000122800</name>
    <name evidence="6" type="ORF">PBSP11A_000123000</name>
</gene>
<dbReference type="Proteomes" id="UP000516480">
    <property type="component" value="Chromosome 7"/>
</dbReference>
<feature type="signal peptide" evidence="2">
    <location>
        <begin position="1"/>
        <end position="18"/>
    </location>
</feature>
<organism evidence="3 7">
    <name type="scientific">Plasmodium berghei</name>
    <dbReference type="NCBI Taxonomy" id="5821"/>
    <lineage>
        <taxon>Eukaryota</taxon>
        <taxon>Sar</taxon>
        <taxon>Alveolata</taxon>
        <taxon>Apicomplexa</taxon>
        <taxon>Aconoidasida</taxon>
        <taxon>Haemosporida</taxon>
        <taxon>Plasmodiidae</taxon>
        <taxon>Plasmodium</taxon>
        <taxon>Plasmodium (Vinckeia)</taxon>
    </lineage>
</organism>
<evidence type="ECO:0000313" key="8">
    <source>
        <dbReference type="Proteomes" id="UP000219860"/>
    </source>
</evidence>
<evidence type="ECO:0000313" key="5">
    <source>
        <dbReference type="EMBL" id="SCN23930.1"/>
    </source>
</evidence>
<keyword evidence="2" id="KW-0732">Signal</keyword>
<accession>A0A0Y9VMY9</accession>
<dbReference type="OrthoDB" id="370704at2759"/>
<dbReference type="Proteomes" id="UP000220214">
    <property type="component" value="Chromosome 7"/>
</dbReference>
<dbReference type="EMBL" id="LT608255">
    <property type="protein sequence ID" value="SCO60368.1"/>
    <property type="molecule type" value="Genomic_DNA"/>
</dbReference>
<dbReference type="GO" id="GO:0003723">
    <property type="term" value="F:RNA binding"/>
    <property type="evidence" value="ECO:0007669"/>
    <property type="project" value="UniProtKB-KW"/>
</dbReference>
<evidence type="ECO:0000313" key="7">
    <source>
        <dbReference type="Proteomes" id="UP000069549"/>
    </source>
</evidence>
<name>A0A0Y9VMY9_PLABE</name>
<sequence length="355" mass="42333">MIYFYLVLLLKSLMIINASKISNFNNIKKRNIFFMHSNINKNSYSKIKIAHDIFLKRNRYFENGLQHTKILLVNLLDKDQNEIFDFSNNNIKETSTNEEKRKKIKINIDNKNNNNYNEEKSSIKATLSKTKKFCNYLTNKLGRLNKKLREIKKLEAIFYANPNILTEAQQVKLSKKKHIKNEIVLINRYRKKYFSYKRNLMKNIDDLSPFFYSKKKKKKKQLCTSQEFAEILKSENPKEAVQNIKNIDINKIPRNITDYLIFNKIGTREDIKILFGLKAIKINGNAIDDENYILNVKEDEVKVFDQVVRIHEDHYVVRKRFTKNQKQILEQKENEKMADIKKEVKGVEQFFNIKK</sequence>
<evidence type="ECO:0000313" key="3">
    <source>
        <dbReference type="EMBL" id="CXI24812.1"/>
    </source>
</evidence>
<dbReference type="EMBL" id="LT614633">
    <property type="protein sequence ID" value="SCN23930.1"/>
    <property type="molecule type" value="Genomic_DNA"/>
</dbReference>
<evidence type="ECO:0000313" key="6">
    <source>
        <dbReference type="EMBL" id="SCO60368.1"/>
    </source>
</evidence>
<keyword evidence="1" id="KW-0694">RNA-binding</keyword>
<dbReference type="Proteomes" id="UP000069549">
    <property type="component" value="Chromosome 7"/>
</dbReference>